<dbReference type="OMA" id="NTIYALP"/>
<proteinExistence type="predicted"/>
<evidence type="ECO:0000256" key="3">
    <source>
        <dbReference type="ARBA" id="ARBA00023136"/>
    </source>
</evidence>
<feature type="transmembrane region" description="Helical" evidence="5">
    <location>
        <begin position="237"/>
        <end position="257"/>
    </location>
</feature>
<dbReference type="GeneTree" id="ENSGT01000000214758"/>
<dbReference type="OrthoDB" id="8955135at2759"/>
<dbReference type="Proteomes" id="UP000002852">
    <property type="component" value="Unassembled WGS sequence"/>
</dbReference>
<dbReference type="InterPro" id="IPR036179">
    <property type="entry name" value="Ig-like_dom_sf"/>
</dbReference>
<keyword evidence="4" id="KW-0325">Glycoprotein</keyword>
<keyword evidence="5" id="KW-0812">Transmembrane</keyword>
<evidence type="ECO:0000256" key="5">
    <source>
        <dbReference type="SAM" id="Phobius"/>
    </source>
</evidence>
<keyword evidence="3 5" id="KW-0472">Membrane</keyword>
<dbReference type="STRING" id="8083.ENSXMAP00000035945"/>
<keyword evidence="7" id="KW-1185">Reference proteome</keyword>
<name>A0A3B5QZV6_XIPMA</name>
<sequence>MQLYEHFRKCIRLPETVREMALIVAFLFNLLVVYTLQMQGSSAVTDVFVKTGDDLILNLTAEIPSNSQFWLWQFKDDALVQFPRGSQPNIVNNRFGKVEVIEKNYSVKLKDVQKSHSGIYTAKVVSPKEQILTQYNVAVQDPVSAVDLNFTCSSSSSSYNLTATCRTDNISITLRCDYLFCNKEEAERNLVTKSGSSLHIYKLKESVVCNHSNQVSKVESKENIENRCPPPRKPRKYYWYIILILLVLLTCLIYIGYRKCKKAGDKGNFDNTIYALPVVNDQTETLNKTDEDEACSPTTTYSVVGISTSKAATKTRDNDQPQSVYSLIKAV</sequence>
<comment type="subcellular location">
    <subcellularLocation>
        <location evidence="1">Membrane</location>
    </subcellularLocation>
</comment>
<evidence type="ECO:0000313" key="6">
    <source>
        <dbReference type="Ensembl" id="ENSXMAP00000035945.1"/>
    </source>
</evidence>
<reference evidence="6" key="4">
    <citation type="submission" date="2025-09" db="UniProtKB">
        <authorList>
            <consortium name="Ensembl"/>
        </authorList>
    </citation>
    <scope>IDENTIFICATION</scope>
    <source>
        <strain evidence="6">JP 163 A</strain>
    </source>
</reference>
<dbReference type="SUPFAM" id="SSF48726">
    <property type="entry name" value="Immunoglobulin"/>
    <property type="match status" value="1"/>
</dbReference>
<reference evidence="7" key="2">
    <citation type="journal article" date="2013" name="Nat. Genet.">
        <title>The genome of the platyfish, Xiphophorus maculatus, provides insights into evolutionary adaptation and several complex traits.</title>
        <authorList>
            <person name="Schartl M."/>
            <person name="Walter R.B."/>
            <person name="Shen Y."/>
            <person name="Garcia T."/>
            <person name="Catchen J."/>
            <person name="Amores A."/>
            <person name="Braasch I."/>
            <person name="Chalopin D."/>
            <person name="Volff J.N."/>
            <person name="Lesch K.P."/>
            <person name="Bisazza A."/>
            <person name="Minx P."/>
            <person name="Hillier L."/>
            <person name="Wilson R.K."/>
            <person name="Fuerstenberg S."/>
            <person name="Boore J."/>
            <person name="Searle S."/>
            <person name="Postlethwait J.H."/>
            <person name="Warren W.C."/>
        </authorList>
    </citation>
    <scope>NUCLEOTIDE SEQUENCE [LARGE SCALE GENOMIC DNA]</scope>
    <source>
        <strain evidence="7">JP 163 A</strain>
    </source>
</reference>
<organism evidence="6 7">
    <name type="scientific">Xiphophorus maculatus</name>
    <name type="common">Southern platyfish</name>
    <name type="synonym">Platypoecilus maculatus</name>
    <dbReference type="NCBI Taxonomy" id="8083"/>
    <lineage>
        <taxon>Eukaryota</taxon>
        <taxon>Metazoa</taxon>
        <taxon>Chordata</taxon>
        <taxon>Craniata</taxon>
        <taxon>Vertebrata</taxon>
        <taxon>Euteleostomi</taxon>
        <taxon>Actinopterygii</taxon>
        <taxon>Neopterygii</taxon>
        <taxon>Teleostei</taxon>
        <taxon>Neoteleostei</taxon>
        <taxon>Acanthomorphata</taxon>
        <taxon>Ovalentaria</taxon>
        <taxon>Atherinomorphae</taxon>
        <taxon>Cyprinodontiformes</taxon>
        <taxon>Poeciliidae</taxon>
        <taxon>Poeciliinae</taxon>
        <taxon>Xiphophorus</taxon>
    </lineage>
</organism>
<dbReference type="PANTHER" id="PTHR12080">
    <property type="entry name" value="SIGNALING LYMPHOCYTIC ACTIVATION MOLECULE"/>
    <property type="match status" value="1"/>
</dbReference>
<evidence type="ECO:0000256" key="4">
    <source>
        <dbReference type="ARBA" id="ARBA00023180"/>
    </source>
</evidence>
<evidence type="ECO:0000313" key="7">
    <source>
        <dbReference type="Proteomes" id="UP000002852"/>
    </source>
</evidence>
<dbReference type="InterPro" id="IPR013783">
    <property type="entry name" value="Ig-like_fold"/>
</dbReference>
<dbReference type="RefSeq" id="XP_023191321.1">
    <property type="nucleotide sequence ID" value="XM_023335553.1"/>
</dbReference>
<dbReference type="GO" id="GO:0016020">
    <property type="term" value="C:membrane"/>
    <property type="evidence" value="ECO:0007669"/>
    <property type="project" value="UniProtKB-SubCell"/>
</dbReference>
<protein>
    <submittedName>
        <fullName evidence="6">SLAM family member 6-like</fullName>
    </submittedName>
</protein>
<dbReference type="KEGG" id="xma:111608939"/>
<keyword evidence="5" id="KW-1133">Transmembrane helix</keyword>
<feature type="transmembrane region" description="Helical" evidence="5">
    <location>
        <begin position="20"/>
        <end position="36"/>
    </location>
</feature>
<evidence type="ECO:0000256" key="1">
    <source>
        <dbReference type="ARBA" id="ARBA00004370"/>
    </source>
</evidence>
<dbReference type="InParanoid" id="A0A3B5QZV6"/>
<dbReference type="Ensembl" id="ENSXMAT00000034501.1">
    <property type="protein sequence ID" value="ENSXMAP00000035945.1"/>
    <property type="gene ID" value="ENSXMAG00000024359.1"/>
</dbReference>
<reference evidence="6" key="3">
    <citation type="submission" date="2025-08" db="UniProtKB">
        <authorList>
            <consortium name="Ensembl"/>
        </authorList>
    </citation>
    <scope>IDENTIFICATION</scope>
    <source>
        <strain evidence="6">JP 163 A</strain>
    </source>
</reference>
<dbReference type="PANTHER" id="PTHR12080:SF80">
    <property type="entry name" value="IMMUNOGLOBULIN V-SET DOMAIN-CONTAINING PROTEIN"/>
    <property type="match status" value="1"/>
</dbReference>
<dbReference type="RefSeq" id="XP_023191322.1">
    <property type="nucleotide sequence ID" value="XM_023335554.1"/>
</dbReference>
<dbReference type="Gene3D" id="2.60.40.10">
    <property type="entry name" value="Immunoglobulins"/>
    <property type="match status" value="1"/>
</dbReference>
<accession>A0A3B5QZV6</accession>
<dbReference type="GeneID" id="111608939"/>
<keyword evidence="2" id="KW-0732">Signal</keyword>
<dbReference type="InterPro" id="IPR015631">
    <property type="entry name" value="CD2/SLAM_rcpt"/>
</dbReference>
<dbReference type="AlphaFoldDB" id="A0A3B5QZV6"/>
<evidence type="ECO:0000256" key="2">
    <source>
        <dbReference type="ARBA" id="ARBA00022729"/>
    </source>
</evidence>
<reference evidence="7" key="1">
    <citation type="submission" date="2012-01" db="EMBL/GenBank/DDBJ databases">
        <authorList>
            <person name="Walter R."/>
            <person name="Schartl M."/>
            <person name="Warren W."/>
        </authorList>
    </citation>
    <scope>NUCLEOTIDE SEQUENCE [LARGE SCALE GENOMIC DNA]</scope>
    <source>
        <strain evidence="7">JP 163 A</strain>
    </source>
</reference>